<reference evidence="1" key="2">
    <citation type="journal article" date="2024" name="Plant">
        <title>Genomic evolution and insights into agronomic trait innovations of Sesamum species.</title>
        <authorList>
            <person name="Miao H."/>
            <person name="Wang L."/>
            <person name="Qu L."/>
            <person name="Liu H."/>
            <person name="Sun Y."/>
            <person name="Le M."/>
            <person name="Wang Q."/>
            <person name="Wei S."/>
            <person name="Zheng Y."/>
            <person name="Lin W."/>
            <person name="Duan Y."/>
            <person name="Cao H."/>
            <person name="Xiong S."/>
            <person name="Wang X."/>
            <person name="Wei L."/>
            <person name="Li C."/>
            <person name="Ma Q."/>
            <person name="Ju M."/>
            <person name="Zhao R."/>
            <person name="Li G."/>
            <person name="Mu C."/>
            <person name="Tian Q."/>
            <person name="Mei H."/>
            <person name="Zhang T."/>
            <person name="Gao T."/>
            <person name="Zhang H."/>
        </authorList>
    </citation>
    <scope>NUCLEOTIDE SEQUENCE</scope>
    <source>
        <strain evidence="1">KEN8</strain>
    </source>
</reference>
<organism evidence="1">
    <name type="scientific">Sesamum calycinum</name>
    <dbReference type="NCBI Taxonomy" id="2727403"/>
    <lineage>
        <taxon>Eukaryota</taxon>
        <taxon>Viridiplantae</taxon>
        <taxon>Streptophyta</taxon>
        <taxon>Embryophyta</taxon>
        <taxon>Tracheophyta</taxon>
        <taxon>Spermatophyta</taxon>
        <taxon>Magnoliopsida</taxon>
        <taxon>eudicotyledons</taxon>
        <taxon>Gunneridae</taxon>
        <taxon>Pentapetalae</taxon>
        <taxon>asterids</taxon>
        <taxon>lamiids</taxon>
        <taxon>Lamiales</taxon>
        <taxon>Pedaliaceae</taxon>
        <taxon>Sesamum</taxon>
    </lineage>
</organism>
<reference evidence="1" key="1">
    <citation type="submission" date="2020-06" db="EMBL/GenBank/DDBJ databases">
        <authorList>
            <person name="Li T."/>
            <person name="Hu X."/>
            <person name="Zhang T."/>
            <person name="Song X."/>
            <person name="Zhang H."/>
            <person name="Dai N."/>
            <person name="Sheng W."/>
            <person name="Hou X."/>
            <person name="Wei L."/>
        </authorList>
    </citation>
    <scope>NUCLEOTIDE SEQUENCE</scope>
    <source>
        <strain evidence="1">KEN8</strain>
        <tissue evidence="1">Leaf</tissue>
    </source>
</reference>
<protein>
    <submittedName>
        <fullName evidence="1">2-isopropylmalate synthase A</fullName>
    </submittedName>
</protein>
<dbReference type="Gene3D" id="3.20.20.70">
    <property type="entry name" value="Aldolase class I"/>
    <property type="match status" value="2"/>
</dbReference>
<name>A0AAW2RRV3_9LAMI</name>
<dbReference type="AlphaFoldDB" id="A0AAW2RRV3"/>
<gene>
    <name evidence="1" type="ORF">Scaly_0575000</name>
</gene>
<dbReference type="SUPFAM" id="SSF51569">
    <property type="entry name" value="Aldolase"/>
    <property type="match status" value="1"/>
</dbReference>
<sequence length="140" mass="15714">MVINMTMESYQTLSPEFEFQSHPFMKTRVPYAREFLYQILGEVIKAGVTTLNNPDTIGYTLSSEFGQLIADIKANTFGIEHGAHAGARQLELTTNGIGERVGNASLWEVEEYSGLRVQPHKALLELMHLLMKVESIRLDA</sequence>
<dbReference type="PANTHER" id="PTHR10277:SF9">
    <property type="entry name" value="2-ISOPROPYLMALATE SYNTHASE 1, CHLOROPLASTIC-RELATED"/>
    <property type="match status" value="1"/>
</dbReference>
<dbReference type="PANTHER" id="PTHR10277">
    <property type="entry name" value="HOMOCITRATE SYNTHASE-RELATED"/>
    <property type="match status" value="1"/>
</dbReference>
<dbReference type="EMBL" id="JACGWM010000003">
    <property type="protein sequence ID" value="KAL0382877.1"/>
    <property type="molecule type" value="Genomic_DNA"/>
</dbReference>
<dbReference type="InterPro" id="IPR050073">
    <property type="entry name" value="2-IPM_HCS-like"/>
</dbReference>
<evidence type="ECO:0000313" key="1">
    <source>
        <dbReference type="EMBL" id="KAL0382877.1"/>
    </source>
</evidence>
<dbReference type="GO" id="GO:0009098">
    <property type="term" value="P:L-leucine biosynthetic process"/>
    <property type="evidence" value="ECO:0007669"/>
    <property type="project" value="TreeGrafter"/>
</dbReference>
<accession>A0AAW2RRV3</accession>
<dbReference type="GO" id="GO:0003852">
    <property type="term" value="F:2-isopropylmalate synthase activity"/>
    <property type="evidence" value="ECO:0007669"/>
    <property type="project" value="TreeGrafter"/>
</dbReference>
<comment type="caution">
    <text evidence="1">The sequence shown here is derived from an EMBL/GenBank/DDBJ whole genome shotgun (WGS) entry which is preliminary data.</text>
</comment>
<proteinExistence type="predicted"/>
<dbReference type="InterPro" id="IPR013785">
    <property type="entry name" value="Aldolase_TIM"/>
</dbReference>
<dbReference type="GO" id="GO:0009507">
    <property type="term" value="C:chloroplast"/>
    <property type="evidence" value="ECO:0007669"/>
    <property type="project" value="TreeGrafter"/>
</dbReference>